<evidence type="ECO:0000313" key="2">
    <source>
        <dbReference type="EMBL" id="GFD48886.1"/>
    </source>
</evidence>
<dbReference type="AlphaFoldDB" id="A0A699WTH4"/>
<gene>
    <name evidence="2" type="ORF">Tci_920855</name>
</gene>
<organism evidence="2">
    <name type="scientific">Tanacetum cinerariifolium</name>
    <name type="common">Dalmatian daisy</name>
    <name type="synonym">Chrysanthemum cinerariifolium</name>
    <dbReference type="NCBI Taxonomy" id="118510"/>
    <lineage>
        <taxon>Eukaryota</taxon>
        <taxon>Viridiplantae</taxon>
        <taxon>Streptophyta</taxon>
        <taxon>Embryophyta</taxon>
        <taxon>Tracheophyta</taxon>
        <taxon>Spermatophyta</taxon>
        <taxon>Magnoliopsida</taxon>
        <taxon>eudicotyledons</taxon>
        <taxon>Gunneridae</taxon>
        <taxon>Pentapetalae</taxon>
        <taxon>asterids</taxon>
        <taxon>campanulids</taxon>
        <taxon>Asterales</taxon>
        <taxon>Asteraceae</taxon>
        <taxon>Asteroideae</taxon>
        <taxon>Anthemideae</taxon>
        <taxon>Anthemidinae</taxon>
        <taxon>Tanacetum</taxon>
    </lineage>
</organism>
<evidence type="ECO:0000256" key="1">
    <source>
        <dbReference type="SAM" id="Phobius"/>
    </source>
</evidence>
<name>A0A699WTH4_TANCI</name>
<keyword evidence="1" id="KW-0472">Membrane</keyword>
<keyword evidence="2" id="KW-0808">Transferase</keyword>
<keyword evidence="1" id="KW-0812">Transmembrane</keyword>
<accession>A0A699WTH4</accession>
<comment type="caution">
    <text evidence="2">The sequence shown here is derived from an EMBL/GenBank/DDBJ whole genome shotgun (WGS) entry which is preliminary data.</text>
</comment>
<keyword evidence="2" id="KW-0548">Nucleotidyltransferase</keyword>
<feature type="transmembrane region" description="Helical" evidence="1">
    <location>
        <begin position="46"/>
        <end position="63"/>
    </location>
</feature>
<keyword evidence="1" id="KW-1133">Transmembrane helix</keyword>
<dbReference type="PANTHER" id="PTHR33116:SF78">
    <property type="entry name" value="OS12G0587133 PROTEIN"/>
    <property type="match status" value="1"/>
</dbReference>
<proteinExistence type="predicted"/>
<reference evidence="2" key="1">
    <citation type="journal article" date="2019" name="Sci. Rep.">
        <title>Draft genome of Tanacetum cinerariifolium, the natural source of mosquito coil.</title>
        <authorList>
            <person name="Yamashiro T."/>
            <person name="Shiraishi A."/>
            <person name="Satake H."/>
            <person name="Nakayama K."/>
        </authorList>
    </citation>
    <scope>NUCLEOTIDE SEQUENCE</scope>
</reference>
<keyword evidence="2" id="KW-0695">RNA-directed DNA polymerase</keyword>
<sequence>MSIYMMPVSIQNKLEMMRNHFFIRGESGEKKMTWVRWKKYLASKKSGGLSVGSIFMLIIGLLFKRIWRFLSQPFDLWVKVIKNIYGLNGGIFDVSVPGSSKSRVPAYL</sequence>
<protein>
    <submittedName>
        <fullName evidence="2">RNA-directed DNA polymerase, eukaryota, reverse transcriptase zinc-binding domain protein</fullName>
    </submittedName>
</protein>
<dbReference type="EMBL" id="BKCJ011731788">
    <property type="protein sequence ID" value="GFD48886.1"/>
    <property type="molecule type" value="Genomic_DNA"/>
</dbReference>
<dbReference type="GO" id="GO:0003964">
    <property type="term" value="F:RNA-directed DNA polymerase activity"/>
    <property type="evidence" value="ECO:0007669"/>
    <property type="project" value="UniProtKB-KW"/>
</dbReference>
<dbReference type="PANTHER" id="PTHR33116">
    <property type="entry name" value="REVERSE TRANSCRIPTASE ZINC-BINDING DOMAIN-CONTAINING PROTEIN-RELATED-RELATED"/>
    <property type="match status" value="1"/>
</dbReference>